<dbReference type="EMBL" id="LAZR01014414">
    <property type="protein sequence ID" value="KKM17589.1"/>
    <property type="molecule type" value="Genomic_DNA"/>
</dbReference>
<gene>
    <name evidence="1" type="ORF">LCGC14_1674270</name>
</gene>
<name>A0A0F9ICX7_9ZZZZ</name>
<reference evidence="1" key="1">
    <citation type="journal article" date="2015" name="Nature">
        <title>Complex archaea that bridge the gap between prokaryotes and eukaryotes.</title>
        <authorList>
            <person name="Spang A."/>
            <person name="Saw J.H."/>
            <person name="Jorgensen S.L."/>
            <person name="Zaremba-Niedzwiedzka K."/>
            <person name="Martijn J."/>
            <person name="Lind A.E."/>
            <person name="van Eijk R."/>
            <person name="Schleper C."/>
            <person name="Guy L."/>
            <person name="Ettema T.J."/>
        </authorList>
    </citation>
    <scope>NUCLEOTIDE SEQUENCE</scope>
</reference>
<comment type="caution">
    <text evidence="1">The sequence shown here is derived from an EMBL/GenBank/DDBJ whole genome shotgun (WGS) entry which is preliminary data.</text>
</comment>
<sequence>MTTGVGDITTRFIITHFFVRFHGARNLQVNPFEKADVAIPM</sequence>
<dbReference type="AlphaFoldDB" id="A0A0F9ICX7"/>
<evidence type="ECO:0000313" key="1">
    <source>
        <dbReference type="EMBL" id="KKM17589.1"/>
    </source>
</evidence>
<protein>
    <submittedName>
        <fullName evidence="1">Uncharacterized protein</fullName>
    </submittedName>
</protein>
<proteinExistence type="predicted"/>
<accession>A0A0F9ICX7</accession>
<organism evidence="1">
    <name type="scientific">marine sediment metagenome</name>
    <dbReference type="NCBI Taxonomy" id="412755"/>
    <lineage>
        <taxon>unclassified sequences</taxon>
        <taxon>metagenomes</taxon>
        <taxon>ecological metagenomes</taxon>
    </lineage>
</organism>